<dbReference type="InterPro" id="IPR023210">
    <property type="entry name" value="NADP_OxRdtase_dom"/>
</dbReference>
<feature type="domain" description="NADP-dependent oxidoreductase" evidence="2">
    <location>
        <begin position="50"/>
        <end position="342"/>
    </location>
</feature>
<gene>
    <name evidence="3" type="ORF">OSTQU699_LOCUS7787</name>
</gene>
<dbReference type="SUPFAM" id="SSF51430">
    <property type="entry name" value="NAD(P)-linked oxidoreductase"/>
    <property type="match status" value="1"/>
</dbReference>
<reference evidence="3" key="1">
    <citation type="submission" date="2020-12" db="EMBL/GenBank/DDBJ databases">
        <authorList>
            <person name="Iha C."/>
        </authorList>
    </citation>
    <scope>NUCLEOTIDE SEQUENCE</scope>
</reference>
<dbReference type="AlphaFoldDB" id="A0A8S1J8Y9"/>
<evidence type="ECO:0000313" key="3">
    <source>
        <dbReference type="EMBL" id="CAD7702430.1"/>
    </source>
</evidence>
<evidence type="ECO:0000313" key="4">
    <source>
        <dbReference type="Proteomes" id="UP000708148"/>
    </source>
</evidence>
<sequence length="348" mass="36607">MATTAGFPGGRPALATGPRKSNASNLTCSRGAVRCAANLRGTLPEGLPSLGLGTIAWGDEGYGFNTAYREKDLREAFEAAVTRGVALFDTAEVYGYKSGKVGQSAEHLLGLFAKDAEAGGQAGAFVGSKVFTIPWTNMLMGGGFRTGRKQLVEACKASVERMGGRRLDLWSIHFPFPTFGQGTLMDALEEAMDLGLTNAVGVSNYNLAQMEEAHGLLERRGIQLATNQVKYSVLSREPETSGLLDRARELGVRVVAYSPLDGGRLARRGGGDAKIAELLKLMEFIGVANGGRSAAQVALSYLVARGATPIPGVKTAGQVEAHAGAVGWGPLDENEVGVISEKVEYLGL</sequence>
<proteinExistence type="predicted"/>
<keyword evidence="4" id="KW-1185">Reference proteome</keyword>
<name>A0A8S1J8Y9_9CHLO</name>
<evidence type="ECO:0000259" key="2">
    <source>
        <dbReference type="Pfam" id="PF00248"/>
    </source>
</evidence>
<dbReference type="Proteomes" id="UP000708148">
    <property type="component" value="Unassembled WGS sequence"/>
</dbReference>
<feature type="region of interest" description="Disordered" evidence="1">
    <location>
        <begin position="1"/>
        <end position="24"/>
    </location>
</feature>
<dbReference type="EMBL" id="CAJHUC010001826">
    <property type="protein sequence ID" value="CAD7702430.1"/>
    <property type="molecule type" value="Genomic_DNA"/>
</dbReference>
<organism evidence="3 4">
    <name type="scientific">Ostreobium quekettii</name>
    <dbReference type="NCBI Taxonomy" id="121088"/>
    <lineage>
        <taxon>Eukaryota</taxon>
        <taxon>Viridiplantae</taxon>
        <taxon>Chlorophyta</taxon>
        <taxon>core chlorophytes</taxon>
        <taxon>Ulvophyceae</taxon>
        <taxon>TCBD clade</taxon>
        <taxon>Bryopsidales</taxon>
        <taxon>Ostreobineae</taxon>
        <taxon>Ostreobiaceae</taxon>
        <taxon>Ostreobium</taxon>
    </lineage>
</organism>
<evidence type="ECO:0000256" key="1">
    <source>
        <dbReference type="SAM" id="MobiDB-lite"/>
    </source>
</evidence>
<protein>
    <recommendedName>
        <fullName evidence="2">NADP-dependent oxidoreductase domain-containing protein</fullName>
    </recommendedName>
</protein>
<dbReference type="PANTHER" id="PTHR43638:SF3">
    <property type="entry name" value="ALDEHYDE REDUCTASE"/>
    <property type="match status" value="1"/>
</dbReference>
<accession>A0A8S1J8Y9</accession>
<dbReference type="PANTHER" id="PTHR43638">
    <property type="entry name" value="OXIDOREDUCTASE, ALDO/KETO REDUCTASE FAMILY PROTEIN"/>
    <property type="match status" value="1"/>
</dbReference>
<dbReference type="Gene3D" id="3.20.20.100">
    <property type="entry name" value="NADP-dependent oxidoreductase domain"/>
    <property type="match status" value="1"/>
</dbReference>
<comment type="caution">
    <text evidence="3">The sequence shown here is derived from an EMBL/GenBank/DDBJ whole genome shotgun (WGS) entry which is preliminary data.</text>
</comment>
<dbReference type="OrthoDB" id="37537at2759"/>
<dbReference type="InterPro" id="IPR036812">
    <property type="entry name" value="NAD(P)_OxRdtase_dom_sf"/>
</dbReference>
<dbReference type="Pfam" id="PF00248">
    <property type="entry name" value="Aldo_ket_red"/>
    <property type="match status" value="1"/>
</dbReference>